<feature type="chain" id="PRO_5046741734" evidence="1">
    <location>
        <begin position="22"/>
        <end position="111"/>
    </location>
</feature>
<feature type="signal peptide" evidence="1">
    <location>
        <begin position="1"/>
        <end position="21"/>
    </location>
</feature>
<keyword evidence="1" id="KW-0732">Signal</keyword>
<proteinExistence type="predicted"/>
<sequence>MGMKLILAAAVVAVGTASALAAPATAEPADPNQEQRDELFAKAVREKGLRISANEAMDIAQSTCDVLKRGKPVYQALEHVKNATGWTNEKDITALGQLGVQAYCPAALPAS</sequence>
<protein>
    <submittedName>
        <fullName evidence="3">DUF732 domain-containing protein</fullName>
    </submittedName>
</protein>
<dbReference type="Proteomes" id="UP001651690">
    <property type="component" value="Unassembled WGS sequence"/>
</dbReference>
<dbReference type="RefSeq" id="WP_255058418.1">
    <property type="nucleotide sequence ID" value="NZ_JANDBD010000002.1"/>
</dbReference>
<accession>A0ABT1LWU3</accession>
<reference evidence="3 4" key="1">
    <citation type="submission" date="2022-06" db="EMBL/GenBank/DDBJ databases">
        <title>Mycolicibacterium sp. CAU 1645 isolated from seawater.</title>
        <authorList>
            <person name="Kim W."/>
        </authorList>
    </citation>
    <scope>NUCLEOTIDE SEQUENCE [LARGE SCALE GENOMIC DNA]</scope>
    <source>
        <strain evidence="3 4">CAU 1645</strain>
    </source>
</reference>
<dbReference type="InterPro" id="IPR007969">
    <property type="entry name" value="DUF732"/>
</dbReference>
<keyword evidence="4" id="KW-1185">Reference proteome</keyword>
<evidence type="ECO:0000256" key="1">
    <source>
        <dbReference type="SAM" id="SignalP"/>
    </source>
</evidence>
<feature type="domain" description="DUF732" evidence="2">
    <location>
        <begin position="37"/>
        <end position="105"/>
    </location>
</feature>
<dbReference type="EMBL" id="JANDBD010000002">
    <property type="protein sequence ID" value="MCP9271374.1"/>
    <property type="molecule type" value="Genomic_DNA"/>
</dbReference>
<gene>
    <name evidence="3" type="ORF">NM203_04140</name>
</gene>
<comment type="caution">
    <text evidence="3">The sequence shown here is derived from an EMBL/GenBank/DDBJ whole genome shotgun (WGS) entry which is preliminary data.</text>
</comment>
<organism evidence="3 4">
    <name type="scientific">Mycolicibacterium arenosum</name>
    <dbReference type="NCBI Taxonomy" id="2952157"/>
    <lineage>
        <taxon>Bacteria</taxon>
        <taxon>Bacillati</taxon>
        <taxon>Actinomycetota</taxon>
        <taxon>Actinomycetes</taxon>
        <taxon>Mycobacteriales</taxon>
        <taxon>Mycobacteriaceae</taxon>
        <taxon>Mycolicibacterium</taxon>
    </lineage>
</organism>
<dbReference type="Pfam" id="PF05305">
    <property type="entry name" value="DUF732"/>
    <property type="match status" value="1"/>
</dbReference>
<evidence type="ECO:0000259" key="2">
    <source>
        <dbReference type="Pfam" id="PF05305"/>
    </source>
</evidence>
<evidence type="ECO:0000313" key="4">
    <source>
        <dbReference type="Proteomes" id="UP001651690"/>
    </source>
</evidence>
<evidence type="ECO:0000313" key="3">
    <source>
        <dbReference type="EMBL" id="MCP9271374.1"/>
    </source>
</evidence>
<name>A0ABT1LWU3_9MYCO</name>